<evidence type="ECO:0000313" key="2">
    <source>
        <dbReference type="Proteomes" id="UP000503440"/>
    </source>
</evidence>
<sequence length="195" mass="22339">MSWVTVTPSKVQKISLRILRAEWYTIPELVADVKEQMPEVEEQLQEIIHNLCGGTNGDQMNAAMLMPMVATNNEESVLSLLPEKAQRIIRSLLIKEIQRESRQSIECDFSVPVDFTLDDLKKLVSNEIHYSETVSIYDYVYAPVFTNIHGGGYNVVVFVAVNHKQTDQRIFNLINENSRNIVNSLNQISLSIWER</sequence>
<reference evidence="1 2" key="1">
    <citation type="submission" date="2019-09" db="EMBL/GenBank/DDBJ databases">
        <title>Non-baumannii Acinetobacter spp. carrying blaNDM-1 isolated in China.</title>
        <authorList>
            <person name="Cui C."/>
            <person name="Chen C."/>
            <person name="Sun J."/>
            <person name="Liu Y."/>
        </authorList>
    </citation>
    <scope>NUCLEOTIDE SEQUENCE [LARGE SCALE GENOMIC DNA]</scope>
    <source>
        <strain evidence="1 2">B18</strain>
        <plasmid evidence="2">pb18-3</plasmid>
    </source>
</reference>
<evidence type="ECO:0000313" key="1">
    <source>
        <dbReference type="EMBL" id="QIC72098.1"/>
    </source>
</evidence>
<organism evidence="1 2">
    <name type="scientific">Acinetobacter indicus</name>
    <dbReference type="NCBI Taxonomy" id="756892"/>
    <lineage>
        <taxon>Bacteria</taxon>
        <taxon>Pseudomonadati</taxon>
        <taxon>Pseudomonadota</taxon>
        <taxon>Gammaproteobacteria</taxon>
        <taxon>Moraxellales</taxon>
        <taxon>Moraxellaceae</taxon>
        <taxon>Acinetobacter</taxon>
    </lineage>
</organism>
<protein>
    <submittedName>
        <fullName evidence="1">Uncharacterized protein</fullName>
    </submittedName>
</protein>
<keyword evidence="1" id="KW-0614">Plasmid</keyword>
<dbReference type="Proteomes" id="UP000503440">
    <property type="component" value="Plasmid pB18-3"/>
</dbReference>
<name>A0A6C0Y7E6_9GAMM</name>
<gene>
    <name evidence="1" type="ORF">FSC09_17215</name>
</gene>
<accession>A0A6C0Y7E6</accession>
<geneLocation type="plasmid" evidence="2">
    <name>pb18-3</name>
</geneLocation>
<proteinExistence type="predicted"/>
<dbReference type="EMBL" id="CP044458">
    <property type="protein sequence ID" value="QIC72098.1"/>
    <property type="molecule type" value="Genomic_DNA"/>
</dbReference>
<dbReference type="AlphaFoldDB" id="A0A6C0Y7E6"/>
<dbReference type="RefSeq" id="WP_163146657.1">
    <property type="nucleotide sequence ID" value="NZ_CP044458.1"/>
</dbReference>